<evidence type="ECO:0000259" key="5">
    <source>
        <dbReference type="PROSITE" id="PS50026"/>
    </source>
</evidence>
<dbReference type="PROSITE" id="PS01186">
    <property type="entry name" value="EGF_2"/>
    <property type="match status" value="2"/>
</dbReference>
<dbReference type="Pfam" id="PF02210">
    <property type="entry name" value="Laminin_G_2"/>
    <property type="match status" value="3"/>
</dbReference>
<dbReference type="InterPro" id="IPR001791">
    <property type="entry name" value="Laminin_G"/>
</dbReference>
<feature type="disulfide bond" evidence="3">
    <location>
        <begin position="753"/>
        <end position="762"/>
    </location>
</feature>
<dbReference type="SMART" id="SM00181">
    <property type="entry name" value="EGF"/>
    <property type="match status" value="5"/>
</dbReference>
<keyword evidence="3" id="KW-0245">EGF-like domain</keyword>
<dbReference type="SMART" id="SM00282">
    <property type="entry name" value="LamG"/>
    <property type="match status" value="3"/>
</dbReference>
<dbReference type="SUPFAM" id="SSF57196">
    <property type="entry name" value="EGF/Laminin"/>
    <property type="match status" value="3"/>
</dbReference>
<dbReference type="Gene3D" id="3.10.450.10">
    <property type="match status" value="2"/>
</dbReference>
<dbReference type="Gene3D" id="2.60.120.200">
    <property type="match status" value="3"/>
</dbReference>
<feature type="domain" description="EGF-like" evidence="5">
    <location>
        <begin position="35"/>
        <end position="75"/>
    </location>
</feature>
<dbReference type="InterPro" id="IPR000742">
    <property type="entry name" value="EGF"/>
</dbReference>
<dbReference type="InterPro" id="IPR000152">
    <property type="entry name" value="EGF-type_Asp/Asn_hydroxyl_site"/>
</dbReference>
<dbReference type="SMART" id="SM00043">
    <property type="entry name" value="CY"/>
    <property type="match status" value="2"/>
</dbReference>
<protein>
    <submittedName>
        <fullName evidence="7">Uncharacterized protein</fullName>
    </submittedName>
</protein>
<evidence type="ECO:0000256" key="3">
    <source>
        <dbReference type="PROSITE-ProRule" id="PRU00076"/>
    </source>
</evidence>
<reference evidence="7 8" key="1">
    <citation type="submission" date="2022-01" db="EMBL/GenBank/DDBJ databases">
        <title>A high-quality chromosome-level genome assembly of rohu carp, Labeo rohita.</title>
        <authorList>
            <person name="Arick M.A. II"/>
            <person name="Hsu C.-Y."/>
            <person name="Magbanua Z."/>
            <person name="Pechanova O."/>
            <person name="Grover C."/>
            <person name="Miller E."/>
            <person name="Thrash A."/>
            <person name="Ezzel L."/>
            <person name="Alam S."/>
            <person name="Benzie J."/>
            <person name="Hamilton M."/>
            <person name="Karsi A."/>
            <person name="Lawrence M.L."/>
            <person name="Peterson D.G."/>
        </authorList>
    </citation>
    <scope>NUCLEOTIDE SEQUENCE [LARGE SCALE GENOMIC DNA]</scope>
    <source>
        <strain evidence="8">BAU-BD-2019</strain>
        <tissue evidence="7">Blood</tissue>
    </source>
</reference>
<dbReference type="Pfam" id="PF00008">
    <property type="entry name" value="EGF"/>
    <property type="match status" value="5"/>
</dbReference>
<comment type="caution">
    <text evidence="3">Lacks conserved residue(s) required for the propagation of feature annotation.</text>
</comment>
<dbReference type="EMBL" id="JACTAM010000002">
    <property type="protein sequence ID" value="KAI2667233.1"/>
    <property type="molecule type" value="Genomic_DNA"/>
</dbReference>
<accession>A0ABQ8MWK7</accession>
<feature type="disulfide bond" evidence="3">
    <location>
        <begin position="65"/>
        <end position="74"/>
    </location>
</feature>
<dbReference type="PANTHER" id="PTHR24033">
    <property type="entry name" value="EGF-LIKE DOMAIN-CONTAINING PROTEIN"/>
    <property type="match status" value="1"/>
</dbReference>
<dbReference type="PROSITE" id="PS00010">
    <property type="entry name" value="ASX_HYDROXYL"/>
    <property type="match status" value="2"/>
</dbReference>
<dbReference type="InterPro" id="IPR051830">
    <property type="entry name" value="NOTCH_homolog"/>
</dbReference>
<comment type="caution">
    <text evidence="7">The sequence shown here is derived from an EMBL/GenBank/DDBJ whole genome shotgun (WGS) entry which is preliminary data.</text>
</comment>
<dbReference type="PROSITE" id="PS01187">
    <property type="entry name" value="EGF_CA"/>
    <property type="match status" value="1"/>
</dbReference>
<dbReference type="PROSITE" id="PS00022">
    <property type="entry name" value="EGF_1"/>
    <property type="match status" value="5"/>
</dbReference>
<keyword evidence="8" id="KW-1185">Reference proteome</keyword>
<dbReference type="PROSITE" id="PS01255">
    <property type="entry name" value="FETUIN_2"/>
    <property type="match status" value="1"/>
</dbReference>
<evidence type="ECO:0000259" key="4">
    <source>
        <dbReference type="PROSITE" id="PS50025"/>
    </source>
</evidence>
<dbReference type="SUPFAM" id="SSF49899">
    <property type="entry name" value="Concanavalin A-like lectins/glucanases"/>
    <property type="match status" value="3"/>
</dbReference>
<evidence type="ECO:0000256" key="2">
    <source>
        <dbReference type="ARBA" id="ARBA00023157"/>
    </source>
</evidence>
<dbReference type="InterPro" id="IPR025760">
    <property type="entry name" value="Cystatin_Fetuin_A"/>
</dbReference>
<dbReference type="InterPro" id="IPR001363">
    <property type="entry name" value="Prot_inh_fetuin_CS"/>
</dbReference>
<dbReference type="Gene3D" id="2.10.25.10">
    <property type="entry name" value="Laminin"/>
    <property type="match status" value="5"/>
</dbReference>
<feature type="domain" description="EGF-like" evidence="5">
    <location>
        <begin position="446"/>
        <end position="482"/>
    </location>
</feature>
<dbReference type="SUPFAM" id="SSF54403">
    <property type="entry name" value="Cystatin/monellin"/>
    <property type="match status" value="2"/>
</dbReference>
<organism evidence="7 8">
    <name type="scientific">Labeo rohita</name>
    <name type="common">Indian major carp</name>
    <name type="synonym">Cyprinus rohita</name>
    <dbReference type="NCBI Taxonomy" id="84645"/>
    <lineage>
        <taxon>Eukaryota</taxon>
        <taxon>Metazoa</taxon>
        <taxon>Chordata</taxon>
        <taxon>Craniata</taxon>
        <taxon>Vertebrata</taxon>
        <taxon>Euteleostomi</taxon>
        <taxon>Actinopterygii</taxon>
        <taxon>Neopterygii</taxon>
        <taxon>Teleostei</taxon>
        <taxon>Ostariophysi</taxon>
        <taxon>Cypriniformes</taxon>
        <taxon>Cyprinidae</taxon>
        <taxon>Labeoninae</taxon>
        <taxon>Labeonini</taxon>
        <taxon>Labeo</taxon>
    </lineage>
</organism>
<keyword evidence="1" id="KW-0677">Repeat</keyword>
<dbReference type="InterPro" id="IPR046350">
    <property type="entry name" value="Cystatin_sf"/>
</dbReference>
<feature type="disulfide bond" evidence="3">
    <location>
        <begin position="472"/>
        <end position="481"/>
    </location>
</feature>
<dbReference type="SMART" id="SM00179">
    <property type="entry name" value="EGF_CA"/>
    <property type="match status" value="4"/>
</dbReference>
<feature type="disulfide bond" evidence="3">
    <location>
        <begin position="845"/>
        <end position="854"/>
    </location>
</feature>
<feature type="disulfide bond" evidence="3">
    <location>
        <begin position="716"/>
        <end position="725"/>
    </location>
</feature>
<dbReference type="Pfam" id="PF00031">
    <property type="entry name" value="Cystatin"/>
    <property type="match status" value="1"/>
</dbReference>
<evidence type="ECO:0000259" key="6">
    <source>
        <dbReference type="PROSITE" id="PS51529"/>
    </source>
</evidence>
<dbReference type="PROSITE" id="PS50025">
    <property type="entry name" value="LAM_G_DOMAIN"/>
    <property type="match status" value="2"/>
</dbReference>
<dbReference type="CDD" id="cd00042">
    <property type="entry name" value="CY"/>
    <property type="match status" value="2"/>
</dbReference>
<dbReference type="InterPro" id="IPR001881">
    <property type="entry name" value="EGF-like_Ca-bd_dom"/>
</dbReference>
<dbReference type="Proteomes" id="UP000830375">
    <property type="component" value="Unassembled WGS sequence"/>
</dbReference>
<dbReference type="PROSITE" id="PS51529">
    <property type="entry name" value="CYSTATIN_FETUIN_A"/>
    <property type="match status" value="1"/>
</dbReference>
<dbReference type="InterPro" id="IPR000010">
    <property type="entry name" value="Cystatin_dom"/>
</dbReference>
<dbReference type="CDD" id="cd00110">
    <property type="entry name" value="LamG"/>
    <property type="match status" value="3"/>
</dbReference>
<evidence type="ECO:0000313" key="8">
    <source>
        <dbReference type="Proteomes" id="UP000830375"/>
    </source>
</evidence>
<evidence type="ECO:0000256" key="1">
    <source>
        <dbReference type="ARBA" id="ARBA00022737"/>
    </source>
</evidence>
<keyword evidence="2 3" id="KW-1015">Disulfide bond</keyword>
<dbReference type="CDD" id="cd00054">
    <property type="entry name" value="EGF_CA"/>
    <property type="match status" value="5"/>
</dbReference>
<feature type="domain" description="EGF-like" evidence="5">
    <location>
        <begin position="819"/>
        <end position="855"/>
    </location>
</feature>
<feature type="domain" description="EGF-like" evidence="5">
    <location>
        <begin position="728"/>
        <end position="763"/>
    </location>
</feature>
<feature type="domain" description="Laminin G" evidence="4">
    <location>
        <begin position="272"/>
        <end position="444"/>
    </location>
</feature>
<proteinExistence type="predicted"/>
<gene>
    <name evidence="7" type="ORF">H4Q32_003666</name>
</gene>
<name>A0ABQ8MWK7_LABRO</name>
<feature type="domain" description="EGF-like" evidence="5">
    <location>
        <begin position="690"/>
        <end position="726"/>
    </location>
</feature>
<dbReference type="PROSITE" id="PS50026">
    <property type="entry name" value="EGF_3"/>
    <property type="match status" value="5"/>
</dbReference>
<sequence>MNRGVCENEDGQYKCHCSQESYNGHVYGGPYCTVVLLGCERHWCQNGATCYPYLDKGRHRYSCICPEGFTGIKCQTSTTFSFEESGFMQVQTNLSNAFKLLNVTLSFRTLQATTTLLQCQVEDQLLTLELVDGKLRHILQKAQDTESVLLELPLIVSDGHWHTVKASLLNNMLRLSLTEPSCLEDTCHMEVQINQAESELGSESLHRWKRRARDCFELSGMYERCVVGFTHVTGTAARKTHARTEADVSRLDGGALAANAIGLMRASTHVAARFGSDDLESYAVFTVEDNPGDSNSVSMFVRTRRSQGLLLVLSNTTSQYLRVWLEDGKVKVQINNFESLLGTETVNDGHFHLITVLVEPESLSLFMSAKSQGRIPIRSVLLQAGDAVHVGGLPDRRASLAFGGYFKGCIQDLRINSRRLQFYPVSVPVSSYRLQSLMKVTRRCTGDDSCSNNPCTNGGVCYSMWDDFTCSCPPNIAGQRCEEVRWCELSPCPPTAVCQAHTQGFRSDSHVITYRGNGKIQRYLSSISMHFRTRQQNATLLHAERDSQFITISIHDGHVVLELQGEKQISYVYIHSLDLVNDGQWHRADFSMDSPVLLSSRWRIVLDERWEKPSISFTASGDLDFLKEDVDIVLGGLGPNSEGNFAGCLGLVEIGGLALPYYSDVEMKQPRPQEEQFLRTSGTPHFGCWGSNVCEPDPCQNGGVCEDLFDLFKCHCPSDWDGQRCEFTVNDCASNPCIHGACRAISSGYECSCDAGYTGRRCETEVDVCAHHKCSNGGTCLRGLKRYSYSLNFPCLSVAMRDGTTVASMVGIALQCELELDECASDPCLNGGFCRNLINRFQCVCEMSFAGDHCQIDVSDFYVYVFLLLWQNIFQLLSYLILRLDDDPEVEDGSLMSFTQLKPGHLYIDHVVETKEFRLLLFSMQLCATFTVLGLLVMGSRAQGLMPTISLPPCDSLEVEAAALVAQDFLNAQHTHGYKYVLNQIDKVRIVSTPLQGDTYHLELDLLETTCHVLDPTPVSLCPVRQKINTAIEADCDFVVTNATQGLSVVAFKCKTETESEDECVGCPQLISFNDTNGLQLIETSLDHFNKNNTLNRKFALLEIGRMGSQIVSGGPKYFAEYAIIGTNCTSQDDDICTPQDHTVATQAVDPASNATVRVQQLLHAHTFGPQHNPAIHDLKHHKLTALHDPSASGLLSAESIESSEEVVVPKEAPIVKREVVAPEVPAADLTVSDKAPLLSDPILLVPICPGKKKHF</sequence>
<evidence type="ECO:0000313" key="7">
    <source>
        <dbReference type="EMBL" id="KAI2667233.1"/>
    </source>
</evidence>
<dbReference type="InterPro" id="IPR013320">
    <property type="entry name" value="ConA-like_dom_sf"/>
</dbReference>
<dbReference type="InterPro" id="IPR018097">
    <property type="entry name" value="EGF_Ca-bd_CS"/>
</dbReference>
<feature type="domain" description="Cystatin fetuin-A-type" evidence="6">
    <location>
        <begin position="949"/>
        <end position="1057"/>
    </location>
</feature>
<feature type="domain" description="Laminin G" evidence="4">
    <location>
        <begin position="501"/>
        <end position="688"/>
    </location>
</feature>
<feature type="disulfide bond" evidence="3">
    <location>
        <begin position="732"/>
        <end position="742"/>
    </location>
</feature>